<gene>
    <name evidence="1" type="ORF">ABJ99_3530</name>
</gene>
<reference evidence="1 2" key="2">
    <citation type="submission" date="2015-10" db="EMBL/GenBank/DDBJ databases">
        <title>Comparative genomics and high-throughput reverse genetic screens identify a new phytobacterial MAMP and an Arabidopsis receptor required for immune elicitation.</title>
        <authorList>
            <person name="Mott G.A."/>
            <person name="Thakur S."/>
            <person name="Wang P.W."/>
            <person name="Desveaux D."/>
            <person name="Guttman D.S."/>
        </authorList>
    </citation>
    <scope>NUCLEOTIDE SEQUENCE [LARGE SCALE GENOMIC DNA]</scope>
    <source>
        <strain evidence="1 2">0788_9</strain>
    </source>
</reference>
<reference evidence="1 2" key="1">
    <citation type="submission" date="2015-07" db="EMBL/GenBank/DDBJ databases">
        <authorList>
            <person name="Noorani M."/>
        </authorList>
    </citation>
    <scope>NUCLEOTIDE SEQUENCE [LARGE SCALE GENOMIC DNA]</scope>
    <source>
        <strain evidence="1 2">0788_9</strain>
    </source>
</reference>
<evidence type="ECO:0000313" key="1">
    <source>
        <dbReference type="EMBL" id="KPC28373.1"/>
    </source>
</evidence>
<accession>A0A0N1JNQ8</accession>
<proteinExistence type="predicted"/>
<comment type="caution">
    <text evidence="1">The sequence shown here is derived from an EMBL/GenBank/DDBJ whole genome shotgun (WGS) entry which is preliminary data.</text>
</comment>
<organism evidence="1 2">
    <name type="scientific">Pseudomonas syringae pv. cilantro</name>
    <dbReference type="NCBI Taxonomy" id="81035"/>
    <lineage>
        <taxon>Bacteria</taxon>
        <taxon>Pseudomonadati</taxon>
        <taxon>Pseudomonadota</taxon>
        <taxon>Gammaproteobacteria</taxon>
        <taxon>Pseudomonadales</taxon>
        <taxon>Pseudomonadaceae</taxon>
        <taxon>Pseudomonas</taxon>
        <taxon>Pseudomonas syringae</taxon>
    </lineage>
</organism>
<protein>
    <submittedName>
        <fullName evidence="1">Uncharacterized protein</fullName>
    </submittedName>
</protein>
<evidence type="ECO:0000313" key="2">
    <source>
        <dbReference type="Proteomes" id="UP000037891"/>
    </source>
</evidence>
<name>A0A0N1JNQ8_PSESX</name>
<dbReference type="EMBL" id="LGLN01000065">
    <property type="protein sequence ID" value="KPC28373.1"/>
    <property type="molecule type" value="Genomic_DNA"/>
</dbReference>
<sequence length="42" mass="4723">MLKVGVVWCNTIEPLACASINAVVFYLLKDFHFGCWKLAYSA</sequence>
<dbReference type="AlphaFoldDB" id="A0A0N1JNQ8"/>
<dbReference type="Proteomes" id="UP000037891">
    <property type="component" value="Unassembled WGS sequence"/>
</dbReference>